<protein>
    <recommendedName>
        <fullName evidence="3">NAD(P)-binding domain-containing protein</fullName>
    </recommendedName>
</protein>
<name>A0A6V7R5Y7_9BACL</name>
<gene>
    <name evidence="1" type="ORF">JEOSCH030_00293</name>
</gene>
<evidence type="ECO:0000313" key="2">
    <source>
        <dbReference type="Proteomes" id="UP000521032"/>
    </source>
</evidence>
<dbReference type="InterPro" id="IPR036291">
    <property type="entry name" value="NAD(P)-bd_dom_sf"/>
</dbReference>
<dbReference type="Proteomes" id="UP000521032">
    <property type="component" value="Unassembled WGS sequence"/>
</dbReference>
<reference evidence="1 2" key="1">
    <citation type="submission" date="2020-07" db="EMBL/GenBank/DDBJ databases">
        <authorList>
            <person name="Criscuolo A."/>
        </authorList>
    </citation>
    <scope>NUCLEOTIDE SEQUENCE [LARGE SCALE GENOMIC DNA]</scope>
    <source>
        <strain evidence="2">CIP 111030</strain>
    </source>
</reference>
<evidence type="ECO:0000313" key="1">
    <source>
        <dbReference type="EMBL" id="CAD2072493.1"/>
    </source>
</evidence>
<sequence length="301" mass="34828">MANILLMGVYGEVGQSLYHALKDDNDIYAFINPDKPNHYGEINGLDLDFYKLDDMRKAVASMDIVIFHEDPIMRFARLNQGRFDTFLQLIADNLGRAAEDSTVKQIVYVSEEIIHEEVKDILTAYKTPVVRTDTKLLRYGKSLKYKNPSNRTMRSAQRAQIPEGWTLENVAKYYFKWVDTIVFGIVEIESNDDTVEITFPALDKAMLIMERDRENEEERMILLKVVGGSLLEKGAEATFEFRGLPDNKSFIMMLHDFKSRLPWQVYKMTQAPIHGLVSRIYQVEMVINNTLLEENQKNKPE</sequence>
<evidence type="ECO:0008006" key="3">
    <source>
        <dbReference type="Google" id="ProtNLM"/>
    </source>
</evidence>
<proteinExistence type="predicted"/>
<dbReference type="SUPFAM" id="SSF51735">
    <property type="entry name" value="NAD(P)-binding Rossmann-fold domains"/>
    <property type="match status" value="1"/>
</dbReference>
<organism evidence="1 2">
    <name type="scientific">Phocicoccus schoeneichii</name>
    <dbReference type="NCBI Taxonomy" id="1812261"/>
    <lineage>
        <taxon>Bacteria</taxon>
        <taxon>Bacillati</taxon>
        <taxon>Bacillota</taxon>
        <taxon>Bacilli</taxon>
        <taxon>Bacillales</taxon>
        <taxon>Salinicoccaceae</taxon>
        <taxon>Phocicoccus</taxon>
    </lineage>
</organism>
<comment type="caution">
    <text evidence="1">The sequence shown here is derived from an EMBL/GenBank/DDBJ whole genome shotgun (WGS) entry which is preliminary data.</text>
</comment>
<dbReference type="EMBL" id="CAJEWE010000006">
    <property type="protein sequence ID" value="CAD2072493.1"/>
    <property type="molecule type" value="Genomic_DNA"/>
</dbReference>
<dbReference type="Gene3D" id="3.40.50.720">
    <property type="entry name" value="NAD(P)-binding Rossmann-like Domain"/>
    <property type="match status" value="1"/>
</dbReference>
<dbReference type="RefSeq" id="WP_186084905.1">
    <property type="nucleotide sequence ID" value="NZ_BMDB01000001.1"/>
</dbReference>
<dbReference type="AlphaFoldDB" id="A0A6V7R5Y7"/>
<accession>A0A6V7R5Y7</accession>
<keyword evidence="2" id="KW-1185">Reference proteome</keyword>